<proteinExistence type="predicted"/>
<dbReference type="SUPFAM" id="SSF103473">
    <property type="entry name" value="MFS general substrate transporter"/>
    <property type="match status" value="1"/>
</dbReference>
<organism evidence="2 3">
    <name type="scientific">Dermabacter vaginalis</name>
    <dbReference type="NCBI Taxonomy" id="1630135"/>
    <lineage>
        <taxon>Bacteria</taxon>
        <taxon>Bacillati</taxon>
        <taxon>Actinomycetota</taxon>
        <taxon>Actinomycetes</taxon>
        <taxon>Micrococcales</taxon>
        <taxon>Dermabacteraceae</taxon>
        <taxon>Dermabacter</taxon>
    </lineage>
</organism>
<evidence type="ECO:0000313" key="3">
    <source>
        <dbReference type="Proteomes" id="UP000092596"/>
    </source>
</evidence>
<dbReference type="KEGG" id="dva:DAD186_01440"/>
<evidence type="ECO:0000256" key="1">
    <source>
        <dbReference type="SAM" id="Phobius"/>
    </source>
</evidence>
<dbReference type="EMBL" id="CP012117">
    <property type="protein sequence ID" value="ANP26703.1"/>
    <property type="molecule type" value="Genomic_DNA"/>
</dbReference>
<dbReference type="InterPro" id="IPR036259">
    <property type="entry name" value="MFS_trans_sf"/>
</dbReference>
<feature type="transmembrane region" description="Helical" evidence="1">
    <location>
        <begin position="160"/>
        <end position="183"/>
    </location>
</feature>
<protein>
    <recommendedName>
        <fullName evidence="4">GAP family protein</fullName>
    </recommendedName>
</protein>
<accession>A0A1B0ZFI8</accession>
<feature type="transmembrane region" description="Helical" evidence="1">
    <location>
        <begin position="122"/>
        <end position="148"/>
    </location>
</feature>
<dbReference type="PATRIC" id="fig|1630135.4.peg.148"/>
<dbReference type="STRING" id="1630135.DAD186_01440"/>
<feature type="transmembrane region" description="Helical" evidence="1">
    <location>
        <begin position="41"/>
        <end position="63"/>
    </location>
</feature>
<evidence type="ECO:0000313" key="2">
    <source>
        <dbReference type="EMBL" id="ANP26703.1"/>
    </source>
</evidence>
<feature type="transmembrane region" description="Helical" evidence="1">
    <location>
        <begin position="204"/>
        <end position="225"/>
    </location>
</feature>
<dbReference type="Pfam" id="PF11139">
    <property type="entry name" value="SfLAP"/>
    <property type="match status" value="1"/>
</dbReference>
<sequence>MSLLSLVGLALVDSLSVGTLVIPLGLIIVWRGLKPRLFGTYLLTILIAYFGLGMTLLLGFTALSSFMAEASKSRGFTIVMLIVGILLAAYGILAPTPKQRDHTGDDSPQMTKLQTIASAPEAMVSLALGACVIEAATMLPYLAAVGIVESFDLPFTVKALIMAGYCIVMIVPALIAGVLARIMGPTITRTLTRWQPRLEYEAKVTLLWIAAIAGIIIAVNSFGALSRM</sequence>
<feature type="transmembrane region" description="Helical" evidence="1">
    <location>
        <begin position="6"/>
        <end position="29"/>
    </location>
</feature>
<keyword evidence="1" id="KW-0812">Transmembrane</keyword>
<dbReference type="InterPro" id="IPR021315">
    <property type="entry name" value="Gap/Sap"/>
</dbReference>
<feature type="transmembrane region" description="Helical" evidence="1">
    <location>
        <begin position="75"/>
        <end position="93"/>
    </location>
</feature>
<keyword evidence="1" id="KW-1133">Transmembrane helix</keyword>
<reference evidence="2 3" key="1">
    <citation type="submission" date="2015-06" db="EMBL/GenBank/DDBJ databases">
        <title>Investigation of pathophysiology for high-risk pregnancy and development of treatment modality based on it.</title>
        <authorList>
            <person name="Kim B.-C."/>
            <person name="Lim S."/>
        </authorList>
    </citation>
    <scope>NUCLEOTIDE SEQUENCE [LARGE SCALE GENOMIC DNA]</scope>
    <source>
        <strain evidence="2 3">AD1-86</strain>
    </source>
</reference>
<dbReference type="AlphaFoldDB" id="A0A1B0ZFI8"/>
<gene>
    <name evidence="2" type="ORF">DAD186_01440</name>
</gene>
<keyword evidence="1" id="KW-0472">Membrane</keyword>
<dbReference type="RefSeq" id="WP_065247089.1">
    <property type="nucleotide sequence ID" value="NZ_CP012117.1"/>
</dbReference>
<evidence type="ECO:0008006" key="4">
    <source>
        <dbReference type="Google" id="ProtNLM"/>
    </source>
</evidence>
<name>A0A1B0ZFI8_9MICO</name>
<dbReference type="Proteomes" id="UP000092596">
    <property type="component" value="Chromosome"/>
</dbReference>